<dbReference type="GO" id="GO:0000271">
    <property type="term" value="P:polysaccharide biosynthetic process"/>
    <property type="evidence" value="ECO:0007669"/>
    <property type="project" value="TreeGrafter"/>
</dbReference>
<evidence type="ECO:0000313" key="3">
    <source>
        <dbReference type="Proteomes" id="UP000460287"/>
    </source>
</evidence>
<organism evidence="2 3">
    <name type="scientific">Inconstantimicrobium porci</name>
    <dbReference type="NCBI Taxonomy" id="2652291"/>
    <lineage>
        <taxon>Bacteria</taxon>
        <taxon>Bacillati</taxon>
        <taxon>Bacillota</taxon>
        <taxon>Clostridia</taxon>
        <taxon>Eubacteriales</taxon>
        <taxon>Clostridiaceae</taxon>
        <taxon>Inconstantimicrobium</taxon>
    </lineage>
</organism>
<evidence type="ECO:0000256" key="1">
    <source>
        <dbReference type="PIRSR" id="PIRSR600888-3"/>
    </source>
</evidence>
<keyword evidence="3" id="KW-1185">Reference proteome</keyword>
<gene>
    <name evidence="2" type="ORF">FYJ33_08715</name>
</gene>
<comment type="caution">
    <text evidence="2">The sequence shown here is derived from an EMBL/GenBank/DDBJ whole genome shotgun (WGS) entry which is preliminary data.</text>
</comment>
<name>A0A7X2T227_9CLOT</name>
<dbReference type="PANTHER" id="PTHR21047:SF2">
    <property type="entry name" value="THYMIDINE DIPHOSPHO-4-KETO-RHAMNOSE 3,5-EPIMERASE"/>
    <property type="match status" value="1"/>
</dbReference>
<evidence type="ECO:0000313" key="2">
    <source>
        <dbReference type="EMBL" id="MSR91488.1"/>
    </source>
</evidence>
<dbReference type="GO" id="GO:0008830">
    <property type="term" value="F:dTDP-4-dehydrorhamnose 3,5-epimerase activity"/>
    <property type="evidence" value="ECO:0007669"/>
    <property type="project" value="InterPro"/>
</dbReference>
<dbReference type="EMBL" id="VULX01000011">
    <property type="protein sequence ID" value="MSR91488.1"/>
    <property type="molecule type" value="Genomic_DNA"/>
</dbReference>
<dbReference type="RefSeq" id="WP_328598679.1">
    <property type="nucleotide sequence ID" value="NZ_VULX01000011.1"/>
</dbReference>
<dbReference type="PANTHER" id="PTHR21047">
    <property type="entry name" value="DTDP-6-DEOXY-D-GLUCOSE-3,5 EPIMERASE"/>
    <property type="match status" value="1"/>
</dbReference>
<dbReference type="AlphaFoldDB" id="A0A7X2T227"/>
<dbReference type="Gene3D" id="2.60.120.10">
    <property type="entry name" value="Jelly Rolls"/>
    <property type="match status" value="1"/>
</dbReference>
<dbReference type="Proteomes" id="UP000460287">
    <property type="component" value="Unassembled WGS sequence"/>
</dbReference>
<reference evidence="2 3" key="1">
    <citation type="submission" date="2019-08" db="EMBL/GenBank/DDBJ databases">
        <title>In-depth cultivation of the pig gut microbiome towards novel bacterial diversity and tailored functional studies.</title>
        <authorList>
            <person name="Wylensek D."/>
            <person name="Hitch T.C.A."/>
            <person name="Clavel T."/>
        </authorList>
    </citation>
    <scope>NUCLEOTIDE SEQUENCE [LARGE SCALE GENOMIC DNA]</scope>
    <source>
        <strain evidence="2 3">WCA-383-APC-5B</strain>
    </source>
</reference>
<dbReference type="InterPro" id="IPR000888">
    <property type="entry name" value="RmlC-like"/>
</dbReference>
<accession>A0A7X2T227</accession>
<feature type="site" description="Participates in a stacking interaction with the thymidine ring of dTDP-4-oxo-6-deoxyglucose" evidence="1">
    <location>
        <position position="99"/>
    </location>
</feature>
<dbReference type="GO" id="GO:0019305">
    <property type="term" value="P:dTDP-rhamnose biosynthetic process"/>
    <property type="evidence" value="ECO:0007669"/>
    <property type="project" value="TreeGrafter"/>
</dbReference>
<dbReference type="GO" id="GO:0005829">
    <property type="term" value="C:cytosol"/>
    <property type="evidence" value="ECO:0007669"/>
    <property type="project" value="TreeGrafter"/>
</dbReference>
<proteinExistence type="predicted"/>
<dbReference type="Pfam" id="PF00908">
    <property type="entry name" value="dTDP_sugar_isom"/>
    <property type="match status" value="1"/>
</dbReference>
<protein>
    <submittedName>
        <fullName evidence="2">dTDP-4-keto-6-deoxy-D-glucose epimerase</fullName>
    </submittedName>
</protein>
<sequence>MDFKYVEEYVYLSEKAGTLYGIHFQNNPKPQAKLLYCIKGRGIDYAVDLRRDSPTFLKWVCVELSEENRKQIFIPKGFGHVFISLEDNTKNVMRIDESFDSHKQA</sequence>
<dbReference type="InterPro" id="IPR011051">
    <property type="entry name" value="RmlC_Cupin_sf"/>
</dbReference>
<dbReference type="InterPro" id="IPR014710">
    <property type="entry name" value="RmlC-like_jellyroll"/>
</dbReference>
<dbReference type="SUPFAM" id="SSF51182">
    <property type="entry name" value="RmlC-like cupins"/>
    <property type="match status" value="1"/>
</dbReference>